<dbReference type="EMBL" id="BPLR01009184">
    <property type="protein sequence ID" value="GIY30174.1"/>
    <property type="molecule type" value="Genomic_DNA"/>
</dbReference>
<keyword evidence="5 6" id="KW-0472">Membrane</keyword>
<organism evidence="8 9">
    <name type="scientific">Caerostris extrusa</name>
    <name type="common">Bark spider</name>
    <name type="synonym">Caerostris bankana</name>
    <dbReference type="NCBI Taxonomy" id="172846"/>
    <lineage>
        <taxon>Eukaryota</taxon>
        <taxon>Metazoa</taxon>
        <taxon>Ecdysozoa</taxon>
        <taxon>Arthropoda</taxon>
        <taxon>Chelicerata</taxon>
        <taxon>Arachnida</taxon>
        <taxon>Araneae</taxon>
        <taxon>Araneomorphae</taxon>
        <taxon>Entelegynae</taxon>
        <taxon>Araneoidea</taxon>
        <taxon>Araneidae</taxon>
        <taxon>Caerostris</taxon>
    </lineage>
</organism>
<accession>A0AAV4SB36</accession>
<feature type="transmembrane region" description="Helical" evidence="6">
    <location>
        <begin position="150"/>
        <end position="171"/>
    </location>
</feature>
<evidence type="ECO:0000256" key="3">
    <source>
        <dbReference type="ARBA" id="ARBA00022692"/>
    </source>
</evidence>
<feature type="transmembrane region" description="Helical" evidence="6">
    <location>
        <begin position="114"/>
        <end position="138"/>
    </location>
</feature>
<name>A0AAV4SB36_CAEEX</name>
<evidence type="ECO:0000256" key="1">
    <source>
        <dbReference type="ARBA" id="ARBA00004127"/>
    </source>
</evidence>
<dbReference type="Pfam" id="PF10277">
    <property type="entry name" value="Frag1"/>
    <property type="match status" value="1"/>
</dbReference>
<gene>
    <name evidence="8" type="primary">AVEN_20995_1</name>
    <name evidence="8" type="ORF">CEXT_483831</name>
</gene>
<comment type="subcellular location">
    <subcellularLocation>
        <location evidence="1">Endomembrane system</location>
        <topology evidence="1">Multi-pass membrane protein</topology>
    </subcellularLocation>
</comment>
<feature type="transmembrane region" description="Helical" evidence="6">
    <location>
        <begin position="227"/>
        <end position="249"/>
    </location>
</feature>
<keyword evidence="4 6" id="KW-1133">Transmembrane helix</keyword>
<keyword evidence="3 6" id="KW-0812">Transmembrane</keyword>
<proteinExistence type="inferred from homology"/>
<feature type="transmembrane region" description="Helical" evidence="6">
    <location>
        <begin position="191"/>
        <end position="215"/>
    </location>
</feature>
<evidence type="ECO:0000313" key="8">
    <source>
        <dbReference type="EMBL" id="GIY30174.1"/>
    </source>
</evidence>
<dbReference type="AlphaFoldDB" id="A0AAV4SB36"/>
<dbReference type="InterPro" id="IPR050911">
    <property type="entry name" value="DRAM/TMEM150_Autophagy_Mod"/>
</dbReference>
<feature type="domain" description="CWH43-like N-terminal" evidence="7">
    <location>
        <begin position="83"/>
        <end position="255"/>
    </location>
</feature>
<dbReference type="PANTHER" id="PTHR21324">
    <property type="entry name" value="FASTING-INDUCIBLE INTEGRAL MEMBRANE PROTEIN TM6P1-RELATED"/>
    <property type="match status" value="1"/>
</dbReference>
<comment type="similarity">
    <text evidence="2">Belongs to the DRAM/TMEM150 family.</text>
</comment>
<dbReference type="InterPro" id="IPR019402">
    <property type="entry name" value="CWH43_N"/>
</dbReference>
<evidence type="ECO:0000256" key="5">
    <source>
        <dbReference type="ARBA" id="ARBA00023136"/>
    </source>
</evidence>
<protein>
    <recommendedName>
        <fullName evidence="7">CWH43-like N-terminal domain-containing protein</fullName>
    </recommendedName>
</protein>
<evidence type="ECO:0000256" key="6">
    <source>
        <dbReference type="SAM" id="Phobius"/>
    </source>
</evidence>
<dbReference type="Proteomes" id="UP001054945">
    <property type="component" value="Unassembled WGS sequence"/>
</dbReference>
<sequence>MASFKAHRALFSAVPSETLLRQTFEGCRNGKPGDRKSETHAAHDGLNPFPLTQNVKAFSSYFEWRPSIESVVPSMSFFRLKEDQAVTSNEYDECPRAVAFILDSHAAAFPPQSAFISIFTAIGTFFAVPTFFLRFAAIDQKRNRLEPKKIRILNIVAVGIGCLAAVAMLLSSHYPVGYVTHEKKDWMASVVVPHFSCTALLVTLYTIYTLIQAYLTYVQRKRTTRNVFIHATLAMCVVVTNWTSCLPFLCSHERYGATNSKRRNWRNLSGI</sequence>
<evidence type="ECO:0000313" key="9">
    <source>
        <dbReference type="Proteomes" id="UP001054945"/>
    </source>
</evidence>
<reference evidence="8 9" key="1">
    <citation type="submission" date="2021-06" db="EMBL/GenBank/DDBJ databases">
        <title>Caerostris extrusa draft genome.</title>
        <authorList>
            <person name="Kono N."/>
            <person name="Arakawa K."/>
        </authorList>
    </citation>
    <scope>NUCLEOTIDE SEQUENCE [LARGE SCALE GENOMIC DNA]</scope>
</reference>
<evidence type="ECO:0000256" key="4">
    <source>
        <dbReference type="ARBA" id="ARBA00022989"/>
    </source>
</evidence>
<comment type="caution">
    <text evidence="8">The sequence shown here is derived from an EMBL/GenBank/DDBJ whole genome shotgun (WGS) entry which is preliminary data.</text>
</comment>
<keyword evidence="9" id="KW-1185">Reference proteome</keyword>
<evidence type="ECO:0000256" key="2">
    <source>
        <dbReference type="ARBA" id="ARBA00006565"/>
    </source>
</evidence>
<dbReference type="GO" id="GO:0012505">
    <property type="term" value="C:endomembrane system"/>
    <property type="evidence" value="ECO:0007669"/>
    <property type="project" value="UniProtKB-SubCell"/>
</dbReference>
<dbReference type="PANTHER" id="PTHR21324:SF2">
    <property type="entry name" value="EG:22E5.9 PROTEIN"/>
    <property type="match status" value="1"/>
</dbReference>
<evidence type="ECO:0000259" key="7">
    <source>
        <dbReference type="Pfam" id="PF10277"/>
    </source>
</evidence>